<evidence type="ECO:0000313" key="6">
    <source>
        <dbReference type="Proteomes" id="UP000190539"/>
    </source>
</evidence>
<dbReference type="Gene3D" id="1.10.10.10">
    <property type="entry name" value="Winged helix-like DNA-binding domain superfamily/Winged helix DNA-binding domain"/>
    <property type="match status" value="1"/>
</dbReference>
<organism evidence="5 6">
    <name type="scientific">Streptomyces tsukubensis</name>
    <dbReference type="NCBI Taxonomy" id="83656"/>
    <lineage>
        <taxon>Bacteria</taxon>
        <taxon>Bacillati</taxon>
        <taxon>Actinomycetota</taxon>
        <taxon>Actinomycetes</taxon>
        <taxon>Kitasatosporales</taxon>
        <taxon>Streptomycetaceae</taxon>
        <taxon>Streptomyces</taxon>
    </lineage>
</organism>
<dbReference type="InterPro" id="IPR000524">
    <property type="entry name" value="Tscrpt_reg_HTH_GntR"/>
</dbReference>
<dbReference type="SUPFAM" id="SSF48008">
    <property type="entry name" value="GntR ligand-binding domain-like"/>
    <property type="match status" value="1"/>
</dbReference>
<name>A0A1V3ZY83_9ACTN</name>
<dbReference type="CDD" id="cd07377">
    <property type="entry name" value="WHTH_GntR"/>
    <property type="match status" value="1"/>
</dbReference>
<dbReference type="InterPro" id="IPR036388">
    <property type="entry name" value="WH-like_DNA-bd_sf"/>
</dbReference>
<dbReference type="GO" id="GO:0003700">
    <property type="term" value="F:DNA-binding transcription factor activity"/>
    <property type="evidence" value="ECO:0007669"/>
    <property type="project" value="InterPro"/>
</dbReference>
<dbReference type="InterPro" id="IPR011711">
    <property type="entry name" value="GntR_C"/>
</dbReference>
<keyword evidence="6" id="KW-1185">Reference proteome</keyword>
<evidence type="ECO:0000259" key="4">
    <source>
        <dbReference type="PROSITE" id="PS50949"/>
    </source>
</evidence>
<gene>
    <name evidence="5" type="ORF">B1H18_34150</name>
</gene>
<dbReference type="RefSeq" id="WP_077974486.1">
    <property type="nucleotide sequence ID" value="NZ_CP045178.1"/>
</dbReference>
<dbReference type="PANTHER" id="PTHR43537">
    <property type="entry name" value="TRANSCRIPTIONAL REGULATOR, GNTR FAMILY"/>
    <property type="match status" value="1"/>
</dbReference>
<feature type="domain" description="HTH gntR-type" evidence="4">
    <location>
        <begin position="7"/>
        <end position="74"/>
    </location>
</feature>
<dbReference type="STRING" id="83656.B1H18_34150"/>
<reference evidence="5 6" key="1">
    <citation type="submission" date="2017-02" db="EMBL/GenBank/DDBJ databases">
        <title>Draft Genome Sequence of Streptomyces tsukubaensis F601, a Producer of the immunosuppressant tacrolimus FK506.</title>
        <authorList>
            <person name="Zong G."/>
            <person name="Zhong C."/>
            <person name="Fu J."/>
            <person name="Qin R."/>
            <person name="Cao G."/>
        </authorList>
    </citation>
    <scope>NUCLEOTIDE SEQUENCE [LARGE SCALE GENOMIC DNA]</scope>
    <source>
        <strain evidence="5 6">F601</strain>
    </source>
</reference>
<dbReference type="GO" id="GO:0003677">
    <property type="term" value="F:DNA binding"/>
    <property type="evidence" value="ECO:0007669"/>
    <property type="project" value="UniProtKB-KW"/>
</dbReference>
<dbReference type="EMBL" id="MVFC01000061">
    <property type="protein sequence ID" value="OON71358.1"/>
    <property type="molecule type" value="Genomic_DNA"/>
</dbReference>
<dbReference type="Pfam" id="PF07729">
    <property type="entry name" value="FCD"/>
    <property type="match status" value="1"/>
</dbReference>
<dbReference type="InterPro" id="IPR008920">
    <property type="entry name" value="TF_FadR/GntR_C"/>
</dbReference>
<dbReference type="PANTHER" id="PTHR43537:SF44">
    <property type="entry name" value="GNTR FAMILY REGULATORY PROTEIN"/>
    <property type="match status" value="1"/>
</dbReference>
<keyword evidence="2" id="KW-0238">DNA-binding</keyword>
<evidence type="ECO:0000256" key="3">
    <source>
        <dbReference type="ARBA" id="ARBA00023163"/>
    </source>
</evidence>
<accession>A0A1V3ZY83</accession>
<protein>
    <submittedName>
        <fullName evidence="5">GntR family transcriptional regulator</fullName>
    </submittedName>
</protein>
<dbReference type="SMART" id="SM00345">
    <property type="entry name" value="HTH_GNTR"/>
    <property type="match status" value="1"/>
</dbReference>
<dbReference type="PROSITE" id="PS50949">
    <property type="entry name" value="HTH_GNTR"/>
    <property type="match status" value="1"/>
</dbReference>
<keyword evidence="1" id="KW-0805">Transcription regulation</keyword>
<dbReference type="Proteomes" id="UP000190539">
    <property type="component" value="Unassembled WGS sequence"/>
</dbReference>
<dbReference type="SMART" id="SM00895">
    <property type="entry name" value="FCD"/>
    <property type="match status" value="1"/>
</dbReference>
<evidence type="ECO:0000313" key="5">
    <source>
        <dbReference type="EMBL" id="OON71358.1"/>
    </source>
</evidence>
<keyword evidence="3" id="KW-0804">Transcription</keyword>
<dbReference type="OrthoDB" id="4164516at2"/>
<dbReference type="Pfam" id="PF00392">
    <property type="entry name" value="GntR"/>
    <property type="match status" value="1"/>
</dbReference>
<dbReference type="Gene3D" id="1.20.120.530">
    <property type="entry name" value="GntR ligand-binding domain-like"/>
    <property type="match status" value="1"/>
</dbReference>
<evidence type="ECO:0000256" key="2">
    <source>
        <dbReference type="ARBA" id="ARBA00023125"/>
    </source>
</evidence>
<comment type="caution">
    <text evidence="5">The sequence shown here is derived from an EMBL/GenBank/DDBJ whole genome shotgun (WGS) entry which is preliminary data.</text>
</comment>
<dbReference type="SUPFAM" id="SSF46785">
    <property type="entry name" value="Winged helix' DNA-binding domain"/>
    <property type="match status" value="1"/>
</dbReference>
<dbReference type="InterPro" id="IPR036390">
    <property type="entry name" value="WH_DNA-bd_sf"/>
</dbReference>
<proteinExistence type="predicted"/>
<dbReference type="AlphaFoldDB" id="A0A1V3ZY83"/>
<sequence>MASYPGRGVHGHTVELLGARIVSGEVTEGELLDPRALAAELDISLTVVREAMKALAGKGLIAARQKHGTFVRPYRDWNLFDADVIRWSTAGADGARLLRDLAEVRAIVEPAAARHAALRRRPEDLAALDTALARMAAAGGDAAAAAAADAEFHRALLRATGNDMLARMDLLLEPGLRERDLIVHAGQDVDDPVPSHRAVADAIAAGDAEGAGDAMTALLRRAAEDLRRASDGGGGDTGSA</sequence>
<evidence type="ECO:0000256" key="1">
    <source>
        <dbReference type="ARBA" id="ARBA00023015"/>
    </source>
</evidence>